<evidence type="ECO:0000259" key="6">
    <source>
        <dbReference type="PROSITE" id="PS51094"/>
    </source>
</evidence>
<dbReference type="PANTHER" id="PTHR30185:SF18">
    <property type="entry name" value="TRANSCRIPTIONAL REGULATOR MTLR"/>
    <property type="match status" value="1"/>
</dbReference>
<evidence type="ECO:0000313" key="9">
    <source>
        <dbReference type="EMBL" id="ODP26435.1"/>
    </source>
</evidence>
<evidence type="ECO:0000256" key="3">
    <source>
        <dbReference type="ARBA" id="ARBA00023015"/>
    </source>
</evidence>
<dbReference type="EMBL" id="MDER01000086">
    <property type="protein sequence ID" value="ODP26435.1"/>
    <property type="molecule type" value="Genomic_DNA"/>
</dbReference>
<name>A0A1E3KZT0_9BACL</name>
<dbReference type="Pfam" id="PF05043">
    <property type="entry name" value="Mga"/>
    <property type="match status" value="1"/>
</dbReference>
<keyword evidence="10" id="KW-1185">Reference proteome</keyword>
<dbReference type="RefSeq" id="WP_069329585.1">
    <property type="nucleotide sequence ID" value="NZ_MDER01000086.1"/>
</dbReference>
<evidence type="ECO:0000256" key="5">
    <source>
        <dbReference type="ARBA" id="ARBA00023163"/>
    </source>
</evidence>
<evidence type="ECO:0000313" key="10">
    <source>
        <dbReference type="Proteomes" id="UP000094578"/>
    </source>
</evidence>
<evidence type="ECO:0000256" key="2">
    <source>
        <dbReference type="ARBA" id="ARBA00022737"/>
    </source>
</evidence>
<dbReference type="PANTHER" id="PTHR30185">
    <property type="entry name" value="CRYPTIC BETA-GLUCOSIDE BGL OPERON ANTITERMINATOR"/>
    <property type="match status" value="1"/>
</dbReference>
<evidence type="ECO:0000259" key="7">
    <source>
        <dbReference type="PROSITE" id="PS51099"/>
    </source>
</evidence>
<dbReference type="GO" id="GO:0006355">
    <property type="term" value="P:regulation of DNA-templated transcription"/>
    <property type="evidence" value="ECO:0007669"/>
    <property type="project" value="InterPro"/>
</dbReference>
<dbReference type="InterPro" id="IPR013011">
    <property type="entry name" value="PTS_EIIB_2"/>
</dbReference>
<dbReference type="PROSITE" id="PS51094">
    <property type="entry name" value="PTS_EIIA_TYPE_2"/>
    <property type="match status" value="1"/>
</dbReference>
<evidence type="ECO:0000256" key="1">
    <source>
        <dbReference type="ARBA" id="ARBA00022679"/>
    </source>
</evidence>
<evidence type="ECO:0000256" key="4">
    <source>
        <dbReference type="ARBA" id="ARBA00023159"/>
    </source>
</evidence>
<dbReference type="SUPFAM" id="SSF55804">
    <property type="entry name" value="Phoshotransferase/anion transport protein"/>
    <property type="match status" value="1"/>
</dbReference>
<dbReference type="PROSITE" id="PS51099">
    <property type="entry name" value="PTS_EIIB_TYPE_2"/>
    <property type="match status" value="1"/>
</dbReference>
<dbReference type="InterPro" id="IPR050661">
    <property type="entry name" value="BglG_antiterminators"/>
</dbReference>
<dbReference type="STRING" id="1886670.PTI45_04275"/>
<dbReference type="PROSITE" id="PS51372">
    <property type="entry name" value="PRD_2"/>
    <property type="match status" value="2"/>
</dbReference>
<protein>
    <submittedName>
        <fullName evidence="9">Transcriptional regulator MtlR</fullName>
    </submittedName>
</protein>
<feature type="domain" description="PTS EIIA type-2" evidence="6">
    <location>
        <begin position="547"/>
        <end position="693"/>
    </location>
</feature>
<keyword evidence="5" id="KW-0804">Transcription</keyword>
<dbReference type="CDD" id="cd05568">
    <property type="entry name" value="PTS_IIB_bgl_like"/>
    <property type="match status" value="1"/>
</dbReference>
<dbReference type="PATRIC" id="fig|1886670.3.peg.4306"/>
<dbReference type="Pfam" id="PF00359">
    <property type="entry name" value="PTS_EIIA_2"/>
    <property type="match status" value="1"/>
</dbReference>
<dbReference type="Gene3D" id="1.10.1790.10">
    <property type="entry name" value="PRD domain"/>
    <property type="match status" value="2"/>
</dbReference>
<dbReference type="GO" id="GO:0009401">
    <property type="term" value="P:phosphoenolpyruvate-dependent sugar phosphotransferase system"/>
    <property type="evidence" value="ECO:0007669"/>
    <property type="project" value="InterPro"/>
</dbReference>
<dbReference type="InterPro" id="IPR016152">
    <property type="entry name" value="PTrfase/Anion_transptr"/>
</dbReference>
<dbReference type="Gene3D" id="1.10.10.10">
    <property type="entry name" value="Winged helix-like DNA-binding domain superfamily/Winged helix DNA-binding domain"/>
    <property type="match status" value="2"/>
</dbReference>
<proteinExistence type="predicted"/>
<dbReference type="Proteomes" id="UP000094578">
    <property type="component" value="Unassembled WGS sequence"/>
</dbReference>
<keyword evidence="4" id="KW-0010">Activator</keyword>
<feature type="domain" description="PRD" evidence="8">
    <location>
        <begin position="318"/>
        <end position="425"/>
    </location>
</feature>
<dbReference type="Pfam" id="PF00874">
    <property type="entry name" value="PRD"/>
    <property type="match status" value="2"/>
</dbReference>
<evidence type="ECO:0000259" key="8">
    <source>
        <dbReference type="PROSITE" id="PS51372"/>
    </source>
</evidence>
<reference evidence="9 10" key="1">
    <citation type="submission" date="2016-08" db="EMBL/GenBank/DDBJ databases">
        <title>Genome sequencing of Paenibacillus sp. TI45-13ar, isolated from Korean traditional nuruk.</title>
        <authorList>
            <person name="Kim S.-J."/>
        </authorList>
    </citation>
    <scope>NUCLEOTIDE SEQUENCE [LARGE SCALE GENOMIC DNA]</scope>
    <source>
        <strain evidence="9 10">TI45-13ar</strain>
    </source>
</reference>
<accession>A0A1E3KZT0</accession>
<dbReference type="InterPro" id="IPR036634">
    <property type="entry name" value="PRD_sf"/>
</dbReference>
<keyword evidence="3" id="KW-0805">Transcription regulation</keyword>
<dbReference type="InterPro" id="IPR003501">
    <property type="entry name" value="PTS_EIIB_2/3"/>
</dbReference>
<organism evidence="9 10">
    <name type="scientific">Paenibacillus nuruki</name>
    <dbReference type="NCBI Taxonomy" id="1886670"/>
    <lineage>
        <taxon>Bacteria</taxon>
        <taxon>Bacillati</taxon>
        <taxon>Bacillota</taxon>
        <taxon>Bacilli</taxon>
        <taxon>Bacillales</taxon>
        <taxon>Paenibacillaceae</taxon>
        <taxon>Paenibacillus</taxon>
    </lineage>
</organism>
<feature type="domain" description="PRD" evidence="8">
    <location>
        <begin position="206"/>
        <end position="311"/>
    </location>
</feature>
<dbReference type="InterPro" id="IPR036388">
    <property type="entry name" value="WH-like_DNA-bd_sf"/>
</dbReference>
<dbReference type="Pfam" id="PF02302">
    <property type="entry name" value="PTS_IIB"/>
    <property type="match status" value="1"/>
</dbReference>
<keyword evidence="2" id="KW-0677">Repeat</keyword>
<dbReference type="Gene3D" id="3.40.930.10">
    <property type="entry name" value="Mannitol-specific EII, Chain A"/>
    <property type="match status" value="1"/>
</dbReference>
<dbReference type="Gene3D" id="3.40.50.2300">
    <property type="match status" value="1"/>
</dbReference>
<dbReference type="InterPro" id="IPR002178">
    <property type="entry name" value="PTS_EIIA_type-2_dom"/>
</dbReference>
<dbReference type="InterPro" id="IPR011608">
    <property type="entry name" value="PRD"/>
</dbReference>
<sequence>MEKLTARLTMMLQFLVASHGDYITIRDLSDHLDVSEKTVKRELPSVEDWLHQRQLTLIRKPGTGLALEGSPEHLAIVQQELEEQTPKKDYTREERHYFIISELLLSKEPIKLYTFASQFKVTEGTLSNDLDRIEQWLQAFEITLIRRPGLGVYIEGTESSIRSALVHLLYESVDEYQLNHLVRDRFPTEEQPGRVQFHIRNRLLNLVDDGMMNQLQQYLSDLEREMHMKLTDSAYIGLAVHLALAIERIRRGQRITIAPRILDELKQLSEFETARTLAIKLEQSFDIMIPEDEMGYITMHLKGAETRLSVESDPYYEHVSFELVKLARDVLKMAESETGFELKGNSKLFAGFINHLGPAVERLRLGLDIRNPLLAQIKEQYGPTFEVARKCSTLLAQFTGKEVPEAEIGYMAMHIGAMSEYAAAQKKPFKALIACASGMGTSSLLSVRVKREFPTLQIIDVVSSSEAVRLEKRADIIISTVEVDSVIPTVRVSPLLSSEDIIDIRTALSKLDTSHHTQHELQQSIHPSVRLTETLSTHKETLTGILDLTQGLAIRDGYSATSVTDLIHQIATTFTASAERADVLEQELHERERLGETVLSQDGLILLHCRSSVVPKLFLGVMRFAHPISAASQSVDLYAAIVLLAPKDSSKSYLEAVNEVSKSLIDRPGFVTRVVSGSAVELTAEISSLMKDLYTRKIEQYMMEVEQL</sequence>
<dbReference type="GO" id="GO:0008982">
    <property type="term" value="F:protein-N(PI)-phosphohistidine-sugar phosphotransferase activity"/>
    <property type="evidence" value="ECO:0007669"/>
    <property type="project" value="InterPro"/>
</dbReference>
<dbReference type="InterPro" id="IPR007737">
    <property type="entry name" value="Mga_HTH"/>
</dbReference>
<keyword evidence="1" id="KW-0808">Transferase</keyword>
<dbReference type="SUPFAM" id="SSF63520">
    <property type="entry name" value="PTS-regulatory domain, PRD"/>
    <property type="match status" value="2"/>
</dbReference>
<dbReference type="AlphaFoldDB" id="A0A1E3KZT0"/>
<dbReference type="InterPro" id="IPR036095">
    <property type="entry name" value="PTS_EIIB-like_sf"/>
</dbReference>
<dbReference type="SUPFAM" id="SSF52794">
    <property type="entry name" value="PTS system IIB component-like"/>
    <property type="match status" value="1"/>
</dbReference>
<gene>
    <name evidence="9" type="ORF">PTI45_04275</name>
</gene>
<comment type="caution">
    <text evidence="9">The sequence shown here is derived from an EMBL/GenBank/DDBJ whole genome shotgun (WGS) entry which is preliminary data.</text>
</comment>
<feature type="domain" description="PTS EIIB type-2" evidence="7">
    <location>
        <begin position="429"/>
        <end position="516"/>
    </location>
</feature>